<dbReference type="Pfam" id="PF10087">
    <property type="entry name" value="DUF2325"/>
    <property type="match status" value="1"/>
</dbReference>
<evidence type="ECO:0008006" key="4">
    <source>
        <dbReference type="Google" id="ProtNLM"/>
    </source>
</evidence>
<reference evidence="2 3" key="1">
    <citation type="submission" date="2020-05" db="EMBL/GenBank/DDBJ databases">
        <title>Draft genome sequence of Desulfovibrio psychrotolerans JS1T.</title>
        <authorList>
            <person name="Ueno A."/>
            <person name="Tamazawa S."/>
            <person name="Tamamura S."/>
            <person name="Murakami T."/>
            <person name="Kiyama T."/>
            <person name="Inomata H."/>
            <person name="Amano Y."/>
            <person name="Miyakawa K."/>
            <person name="Tamaki H."/>
            <person name="Naganuma T."/>
            <person name="Kaneko K."/>
        </authorList>
    </citation>
    <scope>NUCLEOTIDE SEQUENCE [LARGE SCALE GENOMIC DNA]</scope>
    <source>
        <strain evidence="2 3">JS1</strain>
    </source>
</reference>
<evidence type="ECO:0000313" key="3">
    <source>
        <dbReference type="Proteomes" id="UP000503820"/>
    </source>
</evidence>
<dbReference type="RefSeq" id="WP_174409097.1">
    <property type="nucleotide sequence ID" value="NZ_BLVP01000006.1"/>
</dbReference>
<proteinExistence type="inferred from homology"/>
<accession>A0A7J0BTF7</accession>
<evidence type="ECO:0000256" key="1">
    <source>
        <dbReference type="ARBA" id="ARBA00007189"/>
    </source>
</evidence>
<organism evidence="2 3">
    <name type="scientific">Desulfovibrio psychrotolerans</name>
    <dbReference type="NCBI Taxonomy" id="415242"/>
    <lineage>
        <taxon>Bacteria</taxon>
        <taxon>Pseudomonadati</taxon>
        <taxon>Thermodesulfobacteriota</taxon>
        <taxon>Desulfovibrionia</taxon>
        <taxon>Desulfovibrionales</taxon>
        <taxon>Desulfovibrionaceae</taxon>
        <taxon>Desulfovibrio</taxon>
    </lineage>
</organism>
<dbReference type="AlphaFoldDB" id="A0A7J0BTF7"/>
<dbReference type="EMBL" id="BLVP01000006">
    <property type="protein sequence ID" value="GFM36415.1"/>
    <property type="molecule type" value="Genomic_DNA"/>
</dbReference>
<dbReference type="Proteomes" id="UP000503820">
    <property type="component" value="Unassembled WGS sequence"/>
</dbReference>
<comment type="similarity">
    <text evidence="1">Belongs to the UPF0751 family.</text>
</comment>
<keyword evidence="3" id="KW-1185">Reference proteome</keyword>
<sequence length="91" mass="10091">MCATLVGGMDRLKREYINAAKANGVELKVFTGKENCISEKMGQTELVIVFTNKVSHAARKEVMHYAKSRNIPVRLVHNCGVSSLRQNLATN</sequence>
<gene>
    <name evidence="2" type="ORF">DSM19430T_10990</name>
</gene>
<name>A0A7J0BTF7_9BACT</name>
<dbReference type="InterPro" id="IPR016772">
    <property type="entry name" value="UCP020408"/>
</dbReference>
<evidence type="ECO:0000313" key="2">
    <source>
        <dbReference type="EMBL" id="GFM36415.1"/>
    </source>
</evidence>
<protein>
    <recommendedName>
        <fullName evidence="4">DUF2325 domain-containing protein</fullName>
    </recommendedName>
</protein>
<comment type="caution">
    <text evidence="2">The sequence shown here is derived from an EMBL/GenBank/DDBJ whole genome shotgun (WGS) entry which is preliminary data.</text>
</comment>